<dbReference type="PANTHER" id="PTHR30537">
    <property type="entry name" value="HTH-TYPE TRANSCRIPTIONAL REGULATOR"/>
    <property type="match status" value="1"/>
</dbReference>
<accession>A0A6C1AYI6</accession>
<keyword evidence="4" id="KW-0804">Transcription</keyword>
<sequence>MRIPVPLNALRAFEAAARHLSIKGAAVELAVTPSAVSHQLRALEDLLGVELLRRVGTRLELTEAGRRLAPDLEAGFGRIAEAVAALRDARLAGPLRLNMLPTFATNWLSPRLSRYPFDRQGFSLEISTTQDGADLLAGAADAGIWFGHGDWPGLLSERLFEATIDLYAQPGFAAGARKARLATVRRANLFVSCHCLTWRRWLDSVPGGPLDPALVTHVDSSGLTLQAAADGAGVAIAVCELADHAVRQGRLASVFAHPIDAGAGFYLVYPEALCEDRRLGNLRRWLHEQLRGATAA</sequence>
<proteinExistence type="inferred from homology"/>
<evidence type="ECO:0000256" key="3">
    <source>
        <dbReference type="ARBA" id="ARBA00023125"/>
    </source>
</evidence>
<dbReference type="InterPro" id="IPR005119">
    <property type="entry name" value="LysR_subst-bd"/>
</dbReference>
<dbReference type="Gene3D" id="1.10.10.10">
    <property type="entry name" value="Winged helix-like DNA-binding domain superfamily/Winged helix DNA-binding domain"/>
    <property type="match status" value="1"/>
</dbReference>
<evidence type="ECO:0000256" key="4">
    <source>
        <dbReference type="ARBA" id="ARBA00023163"/>
    </source>
</evidence>
<dbReference type="InterPro" id="IPR058163">
    <property type="entry name" value="LysR-type_TF_proteobact-type"/>
</dbReference>
<dbReference type="PANTHER" id="PTHR30537:SF79">
    <property type="entry name" value="TRANSCRIPTIONAL REGULATOR-RELATED"/>
    <property type="match status" value="1"/>
</dbReference>
<dbReference type="Pfam" id="PF00126">
    <property type="entry name" value="HTH_1"/>
    <property type="match status" value="1"/>
</dbReference>
<dbReference type="KEGG" id="azq:G3580_00210"/>
<dbReference type="RefSeq" id="WP_173763348.1">
    <property type="nucleotide sequence ID" value="NZ_CP048836.1"/>
</dbReference>
<dbReference type="SUPFAM" id="SSF46785">
    <property type="entry name" value="Winged helix' DNA-binding domain"/>
    <property type="match status" value="1"/>
</dbReference>
<name>A0A6C1AYI6_9RHOO</name>
<protein>
    <submittedName>
        <fullName evidence="6">LysR family transcriptional regulator</fullName>
    </submittedName>
</protein>
<dbReference type="GO" id="GO:0006351">
    <property type="term" value="P:DNA-templated transcription"/>
    <property type="evidence" value="ECO:0007669"/>
    <property type="project" value="TreeGrafter"/>
</dbReference>
<comment type="similarity">
    <text evidence="1">Belongs to the LysR transcriptional regulatory family.</text>
</comment>
<dbReference type="FunFam" id="1.10.10.10:FF:000038">
    <property type="entry name" value="Glycine cleavage system transcriptional activator"/>
    <property type="match status" value="1"/>
</dbReference>
<feature type="domain" description="HTH lysR-type" evidence="5">
    <location>
        <begin position="5"/>
        <end position="62"/>
    </location>
</feature>
<evidence type="ECO:0000259" key="5">
    <source>
        <dbReference type="PROSITE" id="PS50931"/>
    </source>
</evidence>
<reference evidence="6 7" key="1">
    <citation type="submission" date="2020-02" db="EMBL/GenBank/DDBJ databases">
        <title>Nitrogenibacter mangrovi gen. nov., sp. nov. isolated from mangrove sediment, a denitrifying betaproteobacterium.</title>
        <authorList>
            <person name="Liao H."/>
            <person name="Tian Y."/>
        </authorList>
    </citation>
    <scope>NUCLEOTIDE SEQUENCE [LARGE SCALE GENOMIC DNA]</scope>
    <source>
        <strain evidence="6 7">M9-3-2</strain>
    </source>
</reference>
<keyword evidence="7" id="KW-1185">Reference proteome</keyword>
<dbReference type="InterPro" id="IPR000847">
    <property type="entry name" value="LysR_HTH_N"/>
</dbReference>
<dbReference type="PROSITE" id="PS50931">
    <property type="entry name" value="HTH_LYSR"/>
    <property type="match status" value="1"/>
</dbReference>
<dbReference type="Gene3D" id="3.40.190.10">
    <property type="entry name" value="Periplasmic binding protein-like II"/>
    <property type="match status" value="2"/>
</dbReference>
<evidence type="ECO:0000313" key="7">
    <source>
        <dbReference type="Proteomes" id="UP000501991"/>
    </source>
</evidence>
<dbReference type="EMBL" id="CP048836">
    <property type="protein sequence ID" value="QID16183.1"/>
    <property type="molecule type" value="Genomic_DNA"/>
</dbReference>
<keyword evidence="3" id="KW-0238">DNA-binding</keyword>
<dbReference type="InterPro" id="IPR036388">
    <property type="entry name" value="WH-like_DNA-bd_sf"/>
</dbReference>
<dbReference type="GO" id="GO:0003700">
    <property type="term" value="F:DNA-binding transcription factor activity"/>
    <property type="evidence" value="ECO:0007669"/>
    <property type="project" value="InterPro"/>
</dbReference>
<dbReference type="Proteomes" id="UP000501991">
    <property type="component" value="Chromosome"/>
</dbReference>
<dbReference type="GO" id="GO:0043565">
    <property type="term" value="F:sequence-specific DNA binding"/>
    <property type="evidence" value="ECO:0007669"/>
    <property type="project" value="TreeGrafter"/>
</dbReference>
<dbReference type="Pfam" id="PF03466">
    <property type="entry name" value="LysR_substrate"/>
    <property type="match status" value="1"/>
</dbReference>
<keyword evidence="2" id="KW-0805">Transcription regulation</keyword>
<dbReference type="SUPFAM" id="SSF53850">
    <property type="entry name" value="Periplasmic binding protein-like II"/>
    <property type="match status" value="1"/>
</dbReference>
<evidence type="ECO:0000313" key="6">
    <source>
        <dbReference type="EMBL" id="QID16183.1"/>
    </source>
</evidence>
<evidence type="ECO:0000256" key="2">
    <source>
        <dbReference type="ARBA" id="ARBA00023015"/>
    </source>
</evidence>
<dbReference type="AlphaFoldDB" id="A0A6C1AYI6"/>
<evidence type="ECO:0000256" key="1">
    <source>
        <dbReference type="ARBA" id="ARBA00009437"/>
    </source>
</evidence>
<dbReference type="InterPro" id="IPR036390">
    <property type="entry name" value="WH_DNA-bd_sf"/>
</dbReference>
<gene>
    <name evidence="6" type="ORF">G3580_00210</name>
</gene>
<organism evidence="6 7">
    <name type="scientific">Nitrogeniibacter mangrovi</name>
    <dbReference type="NCBI Taxonomy" id="2016596"/>
    <lineage>
        <taxon>Bacteria</taxon>
        <taxon>Pseudomonadati</taxon>
        <taxon>Pseudomonadota</taxon>
        <taxon>Betaproteobacteria</taxon>
        <taxon>Rhodocyclales</taxon>
        <taxon>Zoogloeaceae</taxon>
        <taxon>Nitrogeniibacter</taxon>
    </lineage>
</organism>